<accession>L1IKX1</accession>
<dbReference type="GeneID" id="17293506"/>
<keyword evidence="4" id="KW-1185">Reference proteome</keyword>
<dbReference type="EnsemblProtists" id="EKX36762">
    <property type="protein sequence ID" value="EKX36762"/>
    <property type="gene ID" value="GUITHDRAFT_117058"/>
</dbReference>
<reference evidence="4" key="2">
    <citation type="submission" date="2012-11" db="EMBL/GenBank/DDBJ databases">
        <authorList>
            <person name="Kuo A."/>
            <person name="Curtis B.A."/>
            <person name="Tanifuji G."/>
            <person name="Burki F."/>
            <person name="Gruber A."/>
            <person name="Irimia M."/>
            <person name="Maruyama S."/>
            <person name="Arias M.C."/>
            <person name="Ball S.G."/>
            <person name="Gile G.H."/>
            <person name="Hirakawa Y."/>
            <person name="Hopkins J.F."/>
            <person name="Rensing S.A."/>
            <person name="Schmutz J."/>
            <person name="Symeonidi A."/>
            <person name="Elias M."/>
            <person name="Eveleigh R.J."/>
            <person name="Herman E.K."/>
            <person name="Klute M.J."/>
            <person name="Nakayama T."/>
            <person name="Obornik M."/>
            <person name="Reyes-Prieto A."/>
            <person name="Armbrust E.V."/>
            <person name="Aves S.J."/>
            <person name="Beiko R.G."/>
            <person name="Coutinho P."/>
            <person name="Dacks J.B."/>
            <person name="Durnford D.G."/>
            <person name="Fast N.M."/>
            <person name="Green B.R."/>
            <person name="Grisdale C."/>
            <person name="Hempe F."/>
            <person name="Henrissat B."/>
            <person name="Hoppner M.P."/>
            <person name="Ishida K.-I."/>
            <person name="Kim E."/>
            <person name="Koreny L."/>
            <person name="Kroth P.G."/>
            <person name="Liu Y."/>
            <person name="Malik S.-B."/>
            <person name="Maier U.G."/>
            <person name="McRose D."/>
            <person name="Mock T."/>
            <person name="Neilson J.A."/>
            <person name="Onodera N.T."/>
            <person name="Poole A.M."/>
            <person name="Pritham E.J."/>
            <person name="Richards T.A."/>
            <person name="Rocap G."/>
            <person name="Roy S.W."/>
            <person name="Sarai C."/>
            <person name="Schaack S."/>
            <person name="Shirato S."/>
            <person name="Slamovits C.H."/>
            <person name="Spencer D.F."/>
            <person name="Suzuki S."/>
            <person name="Worden A.Z."/>
            <person name="Zauner S."/>
            <person name="Barry K."/>
            <person name="Bell C."/>
            <person name="Bharti A.K."/>
            <person name="Crow J.A."/>
            <person name="Grimwood J."/>
            <person name="Kramer R."/>
            <person name="Lindquist E."/>
            <person name="Lucas S."/>
            <person name="Salamov A."/>
            <person name="McFadden G.I."/>
            <person name="Lane C.E."/>
            <person name="Keeling P.J."/>
            <person name="Gray M.W."/>
            <person name="Grigoriev I.V."/>
            <person name="Archibald J.M."/>
        </authorList>
    </citation>
    <scope>NUCLEOTIDE SEQUENCE</scope>
    <source>
        <strain evidence="4">CCMP2712</strain>
    </source>
</reference>
<evidence type="ECO:0000313" key="3">
    <source>
        <dbReference type="EnsemblProtists" id="EKX36762"/>
    </source>
</evidence>
<dbReference type="Proteomes" id="UP000011087">
    <property type="component" value="Unassembled WGS sequence"/>
</dbReference>
<evidence type="ECO:0000313" key="4">
    <source>
        <dbReference type="Proteomes" id="UP000011087"/>
    </source>
</evidence>
<keyword evidence="1" id="KW-0175">Coiled coil</keyword>
<name>L1IKX1_GUITC</name>
<gene>
    <name evidence="2" type="ORF">GUITHDRAFT_117058</name>
</gene>
<sequence length="342" mass="38763">MCFFGVTDENVSSKIKVRREILDLQAKVVEWQGKYSESESYVVQSLDLHREIECCKQLLDDSQCELEQQRLKYEIALSENCVLIQCAFEYAELLVRDLRKLEAYIKSQVLVVQDERHNNKTNDAPYKSHLKTIEERDQAQYRAAERAINLLNIEQAKGLQQLQEADSRISELLRFQHALQGDLQEARELIAQLQNEVKVSQDKVKEKEHMVEVLRRQLHGSSVKGARCGLTDRAEIIRGLESQLKVAREESPWLPMINFDELLFGKASALVHSGSSLKVAEPLAIPKHKGSGQEGDGSILGCSDFTLVSLREHNSYLQGKVKAQEVLIAELNARLGLPAKSN</sequence>
<dbReference type="PaxDb" id="55529-EKX36762"/>
<reference evidence="2 4" key="1">
    <citation type="journal article" date="2012" name="Nature">
        <title>Algal genomes reveal evolutionary mosaicism and the fate of nucleomorphs.</title>
        <authorList>
            <consortium name="DOE Joint Genome Institute"/>
            <person name="Curtis B.A."/>
            <person name="Tanifuji G."/>
            <person name="Burki F."/>
            <person name="Gruber A."/>
            <person name="Irimia M."/>
            <person name="Maruyama S."/>
            <person name="Arias M.C."/>
            <person name="Ball S.G."/>
            <person name="Gile G.H."/>
            <person name="Hirakawa Y."/>
            <person name="Hopkins J.F."/>
            <person name="Kuo A."/>
            <person name="Rensing S.A."/>
            <person name="Schmutz J."/>
            <person name="Symeonidi A."/>
            <person name="Elias M."/>
            <person name="Eveleigh R.J."/>
            <person name="Herman E.K."/>
            <person name="Klute M.J."/>
            <person name="Nakayama T."/>
            <person name="Obornik M."/>
            <person name="Reyes-Prieto A."/>
            <person name="Armbrust E.V."/>
            <person name="Aves S.J."/>
            <person name="Beiko R.G."/>
            <person name="Coutinho P."/>
            <person name="Dacks J.B."/>
            <person name="Durnford D.G."/>
            <person name="Fast N.M."/>
            <person name="Green B.R."/>
            <person name="Grisdale C.J."/>
            <person name="Hempel F."/>
            <person name="Henrissat B."/>
            <person name="Hoppner M.P."/>
            <person name="Ishida K."/>
            <person name="Kim E."/>
            <person name="Koreny L."/>
            <person name="Kroth P.G."/>
            <person name="Liu Y."/>
            <person name="Malik S.B."/>
            <person name="Maier U.G."/>
            <person name="McRose D."/>
            <person name="Mock T."/>
            <person name="Neilson J.A."/>
            <person name="Onodera N.T."/>
            <person name="Poole A.M."/>
            <person name="Pritham E.J."/>
            <person name="Richards T.A."/>
            <person name="Rocap G."/>
            <person name="Roy S.W."/>
            <person name="Sarai C."/>
            <person name="Schaack S."/>
            <person name="Shirato S."/>
            <person name="Slamovits C.H."/>
            <person name="Spencer D.F."/>
            <person name="Suzuki S."/>
            <person name="Worden A.Z."/>
            <person name="Zauner S."/>
            <person name="Barry K."/>
            <person name="Bell C."/>
            <person name="Bharti A.K."/>
            <person name="Crow J.A."/>
            <person name="Grimwood J."/>
            <person name="Kramer R."/>
            <person name="Lindquist E."/>
            <person name="Lucas S."/>
            <person name="Salamov A."/>
            <person name="McFadden G.I."/>
            <person name="Lane C.E."/>
            <person name="Keeling P.J."/>
            <person name="Gray M.W."/>
            <person name="Grigoriev I.V."/>
            <person name="Archibald J.M."/>
        </authorList>
    </citation>
    <scope>NUCLEOTIDE SEQUENCE</scope>
    <source>
        <strain evidence="2 4">CCMP2712</strain>
    </source>
</reference>
<proteinExistence type="predicted"/>
<organism evidence="2">
    <name type="scientific">Guillardia theta (strain CCMP2712)</name>
    <name type="common">Cryptophyte</name>
    <dbReference type="NCBI Taxonomy" id="905079"/>
    <lineage>
        <taxon>Eukaryota</taxon>
        <taxon>Cryptophyceae</taxon>
        <taxon>Pyrenomonadales</taxon>
        <taxon>Geminigeraceae</taxon>
        <taxon>Guillardia</taxon>
    </lineage>
</organism>
<dbReference type="HOGENOM" id="CLU_812457_0_0_1"/>
<evidence type="ECO:0000256" key="1">
    <source>
        <dbReference type="SAM" id="Coils"/>
    </source>
</evidence>
<dbReference type="AlphaFoldDB" id="L1IKX1"/>
<evidence type="ECO:0000313" key="2">
    <source>
        <dbReference type="EMBL" id="EKX36762.1"/>
    </source>
</evidence>
<protein>
    <submittedName>
        <fullName evidence="2 3">Uncharacterized protein</fullName>
    </submittedName>
</protein>
<dbReference type="EMBL" id="JH993068">
    <property type="protein sequence ID" value="EKX36762.1"/>
    <property type="molecule type" value="Genomic_DNA"/>
</dbReference>
<reference evidence="3" key="3">
    <citation type="submission" date="2016-03" db="UniProtKB">
        <authorList>
            <consortium name="EnsemblProtists"/>
        </authorList>
    </citation>
    <scope>IDENTIFICATION</scope>
</reference>
<dbReference type="RefSeq" id="XP_005823742.1">
    <property type="nucleotide sequence ID" value="XM_005823685.1"/>
</dbReference>
<feature type="coiled-coil region" evidence="1">
    <location>
        <begin position="176"/>
        <end position="210"/>
    </location>
</feature>
<dbReference type="KEGG" id="gtt:GUITHDRAFT_117058"/>